<feature type="transmembrane region" description="Helical" evidence="1">
    <location>
        <begin position="50"/>
        <end position="70"/>
    </location>
</feature>
<evidence type="ECO:0000256" key="1">
    <source>
        <dbReference type="SAM" id="Phobius"/>
    </source>
</evidence>
<dbReference type="Proteomes" id="UP001596447">
    <property type="component" value="Unassembled WGS sequence"/>
</dbReference>
<protein>
    <submittedName>
        <fullName evidence="2">Type II secretion system protein</fullName>
    </submittedName>
</protein>
<dbReference type="AlphaFoldDB" id="A0ABD5Z1U4"/>
<accession>A0ABD5Z1U4</accession>
<feature type="transmembrane region" description="Helical" evidence="1">
    <location>
        <begin position="16"/>
        <end position="38"/>
    </location>
</feature>
<proteinExistence type="predicted"/>
<organism evidence="2 3">
    <name type="scientific">Halospeciosus flavus</name>
    <dbReference type="NCBI Taxonomy" id="3032283"/>
    <lineage>
        <taxon>Archaea</taxon>
        <taxon>Methanobacteriati</taxon>
        <taxon>Methanobacteriota</taxon>
        <taxon>Stenosarchaea group</taxon>
        <taxon>Halobacteria</taxon>
        <taxon>Halobacteriales</taxon>
        <taxon>Halobacteriaceae</taxon>
        <taxon>Halospeciosus</taxon>
    </lineage>
</organism>
<keyword evidence="1" id="KW-0472">Membrane</keyword>
<name>A0ABD5Z1U4_9EURY</name>
<dbReference type="EMBL" id="JBHTAR010000011">
    <property type="protein sequence ID" value="MFC7199152.1"/>
    <property type="molecule type" value="Genomic_DNA"/>
</dbReference>
<comment type="caution">
    <text evidence="2">The sequence shown here is derived from an EMBL/GenBank/DDBJ whole genome shotgun (WGS) entry which is preliminary data.</text>
</comment>
<dbReference type="RefSeq" id="WP_279529096.1">
    <property type="nucleotide sequence ID" value="NZ_CP122312.1"/>
</dbReference>
<keyword evidence="1" id="KW-0812">Transmembrane</keyword>
<keyword evidence="3" id="KW-1185">Reference proteome</keyword>
<gene>
    <name evidence="2" type="ORF">ACFQJ9_06935</name>
</gene>
<evidence type="ECO:0000313" key="2">
    <source>
        <dbReference type="EMBL" id="MFC7199152.1"/>
    </source>
</evidence>
<keyword evidence="1" id="KW-1133">Transmembrane helix</keyword>
<evidence type="ECO:0000313" key="3">
    <source>
        <dbReference type="Proteomes" id="UP001596447"/>
    </source>
</evidence>
<sequence>MALHPLQAGFPGGAELLVVLFVFGLFAVVPLVAAFLTYRDANRRGSSHALAWAAGAFFGGVVVWVLYFVVRDEVGPGLRPGQAPESDV</sequence>
<reference evidence="2 3" key="1">
    <citation type="journal article" date="2019" name="Int. J. Syst. Evol. Microbiol.">
        <title>The Global Catalogue of Microorganisms (GCM) 10K type strain sequencing project: providing services to taxonomists for standard genome sequencing and annotation.</title>
        <authorList>
            <consortium name="The Broad Institute Genomics Platform"/>
            <consortium name="The Broad Institute Genome Sequencing Center for Infectious Disease"/>
            <person name="Wu L."/>
            <person name="Ma J."/>
        </authorList>
    </citation>
    <scope>NUCLEOTIDE SEQUENCE [LARGE SCALE GENOMIC DNA]</scope>
    <source>
        <strain evidence="2 3">XZGYJ-43</strain>
    </source>
</reference>